<protein>
    <submittedName>
        <fullName evidence="7">Peptidoglycan-associated lipoprotein</fullName>
    </submittedName>
</protein>
<dbReference type="PRINTS" id="PR01021">
    <property type="entry name" value="OMPADOMAIN"/>
</dbReference>
<feature type="signal peptide" evidence="5">
    <location>
        <begin position="1"/>
        <end position="22"/>
    </location>
</feature>
<dbReference type="Gene3D" id="3.30.1330.60">
    <property type="entry name" value="OmpA-like domain"/>
    <property type="match status" value="1"/>
</dbReference>
<evidence type="ECO:0000313" key="7">
    <source>
        <dbReference type="EMBL" id="CAH0525909.1"/>
    </source>
</evidence>
<dbReference type="SUPFAM" id="SSF103647">
    <property type="entry name" value="TSP type-3 repeat"/>
    <property type="match status" value="1"/>
</dbReference>
<keyword evidence="8" id="KW-1185">Reference proteome</keyword>
<dbReference type="InterPro" id="IPR006665">
    <property type="entry name" value="OmpA-like"/>
</dbReference>
<organism evidence="7 8">
    <name type="scientific">Vibrio hippocampi</name>
    <dbReference type="NCBI Taxonomy" id="654686"/>
    <lineage>
        <taxon>Bacteria</taxon>
        <taxon>Pseudomonadati</taxon>
        <taxon>Pseudomonadota</taxon>
        <taxon>Gammaproteobacteria</taxon>
        <taxon>Vibrionales</taxon>
        <taxon>Vibrionaceae</taxon>
        <taxon>Vibrio</taxon>
    </lineage>
</organism>
<evidence type="ECO:0000256" key="5">
    <source>
        <dbReference type="SAM" id="SignalP"/>
    </source>
</evidence>
<evidence type="ECO:0000259" key="6">
    <source>
        <dbReference type="PROSITE" id="PS51123"/>
    </source>
</evidence>
<comment type="caution">
    <text evidence="7">The sequence shown here is derived from an EMBL/GenBank/DDBJ whole genome shotgun (WGS) entry which is preliminary data.</text>
</comment>
<keyword evidence="3" id="KW-0998">Cell outer membrane</keyword>
<feature type="chain" id="PRO_5045625649" evidence="5">
    <location>
        <begin position="23"/>
        <end position="208"/>
    </location>
</feature>
<keyword evidence="7" id="KW-0449">Lipoprotein</keyword>
<evidence type="ECO:0000256" key="3">
    <source>
        <dbReference type="ARBA" id="ARBA00023237"/>
    </source>
</evidence>
<name>A0ABM8ZIV7_9VIBR</name>
<keyword evidence="5" id="KW-0732">Signal</keyword>
<keyword evidence="2 4" id="KW-0472">Membrane</keyword>
<dbReference type="InterPro" id="IPR036737">
    <property type="entry name" value="OmpA-like_sf"/>
</dbReference>
<proteinExistence type="predicted"/>
<dbReference type="CDD" id="cd07185">
    <property type="entry name" value="OmpA_C-like"/>
    <property type="match status" value="1"/>
</dbReference>
<dbReference type="PANTHER" id="PTHR30329">
    <property type="entry name" value="STATOR ELEMENT OF FLAGELLAR MOTOR COMPLEX"/>
    <property type="match status" value="1"/>
</dbReference>
<comment type="subcellular location">
    <subcellularLocation>
        <location evidence="1">Cell outer membrane</location>
    </subcellularLocation>
</comment>
<dbReference type="InterPro" id="IPR028974">
    <property type="entry name" value="TSP_type-3_rpt"/>
</dbReference>
<evidence type="ECO:0000313" key="8">
    <source>
        <dbReference type="Proteomes" id="UP000838160"/>
    </source>
</evidence>
<accession>A0ABM8ZIV7</accession>
<feature type="domain" description="OmpA-like" evidence="6">
    <location>
        <begin position="76"/>
        <end position="193"/>
    </location>
</feature>
<dbReference type="InterPro" id="IPR050330">
    <property type="entry name" value="Bact_OuterMem_StrucFunc"/>
</dbReference>
<dbReference type="Proteomes" id="UP000838160">
    <property type="component" value="Unassembled WGS sequence"/>
</dbReference>
<gene>
    <name evidence="7" type="primary">pal_1</name>
    <name evidence="7" type="ORF">VHP8226_01395</name>
</gene>
<dbReference type="InterPro" id="IPR006664">
    <property type="entry name" value="OMP_bac"/>
</dbReference>
<dbReference type="PROSITE" id="PS51123">
    <property type="entry name" value="OMPA_2"/>
    <property type="match status" value="1"/>
</dbReference>
<evidence type="ECO:0000256" key="4">
    <source>
        <dbReference type="PROSITE-ProRule" id="PRU00473"/>
    </source>
</evidence>
<evidence type="ECO:0000256" key="1">
    <source>
        <dbReference type="ARBA" id="ARBA00004442"/>
    </source>
</evidence>
<dbReference type="SUPFAM" id="SSF103088">
    <property type="entry name" value="OmpA-like"/>
    <property type="match status" value="1"/>
</dbReference>
<evidence type="ECO:0000256" key="2">
    <source>
        <dbReference type="ARBA" id="ARBA00023136"/>
    </source>
</evidence>
<reference evidence="7" key="1">
    <citation type="submission" date="2021-12" db="EMBL/GenBank/DDBJ databases">
        <authorList>
            <person name="Rodrigo-Torres L."/>
            <person name="Arahal R. D."/>
            <person name="Lucena T."/>
        </authorList>
    </citation>
    <scope>NUCLEOTIDE SEQUENCE</scope>
    <source>
        <strain evidence="7">CECT 8226</strain>
    </source>
</reference>
<dbReference type="Pfam" id="PF00691">
    <property type="entry name" value="OmpA"/>
    <property type="match status" value="1"/>
</dbReference>
<sequence>MMTKPMVLVSSLVLLFSQATFAAYDENDEYDYIPVPLADQSFDLLDDDVDGVINARDLCAATPRGSELDNDGCEAYIDTSQSMALRILFDNNSTVIKPVFQNQIAEMARFLQEYPSTSIEIEGYASALGDQESNLVLSENRAKAVRQALINYGISADRLAIIGFGETKPEVQGDSPFAYAVNRKVVASVIGFRGEVGKEWTIFDVIPD</sequence>
<dbReference type="PANTHER" id="PTHR30329:SF21">
    <property type="entry name" value="LIPOPROTEIN YIAD-RELATED"/>
    <property type="match status" value="1"/>
</dbReference>
<dbReference type="EMBL" id="CAKLCM010000002">
    <property type="protein sequence ID" value="CAH0525909.1"/>
    <property type="molecule type" value="Genomic_DNA"/>
</dbReference>